<comment type="caution">
    <text evidence="1">The sequence shown here is derived from an EMBL/GenBank/DDBJ whole genome shotgun (WGS) entry which is preliminary data.</text>
</comment>
<keyword evidence="2" id="KW-1185">Reference proteome</keyword>
<name>A0ACB9N6U0_BAUVA</name>
<evidence type="ECO:0000313" key="1">
    <source>
        <dbReference type="EMBL" id="KAI4331986.1"/>
    </source>
</evidence>
<gene>
    <name evidence="1" type="ORF">L6164_016929</name>
</gene>
<proteinExistence type="predicted"/>
<protein>
    <submittedName>
        <fullName evidence="1">Uncharacterized protein</fullName>
    </submittedName>
</protein>
<dbReference type="Proteomes" id="UP000828941">
    <property type="component" value="Chromosome 7"/>
</dbReference>
<dbReference type="EMBL" id="CM039432">
    <property type="protein sequence ID" value="KAI4331986.1"/>
    <property type="molecule type" value="Genomic_DNA"/>
</dbReference>
<accession>A0ACB9N6U0</accession>
<evidence type="ECO:0000313" key="2">
    <source>
        <dbReference type="Proteomes" id="UP000828941"/>
    </source>
</evidence>
<reference evidence="1 2" key="1">
    <citation type="journal article" date="2022" name="DNA Res.">
        <title>Chromosomal-level genome assembly of the orchid tree Bauhinia variegata (Leguminosae; Cercidoideae) supports the allotetraploid origin hypothesis of Bauhinia.</title>
        <authorList>
            <person name="Zhong Y."/>
            <person name="Chen Y."/>
            <person name="Zheng D."/>
            <person name="Pang J."/>
            <person name="Liu Y."/>
            <person name="Luo S."/>
            <person name="Meng S."/>
            <person name="Qian L."/>
            <person name="Wei D."/>
            <person name="Dai S."/>
            <person name="Zhou R."/>
        </authorList>
    </citation>
    <scope>NUCLEOTIDE SEQUENCE [LARGE SCALE GENOMIC DNA]</scope>
    <source>
        <strain evidence="1">BV-YZ2020</strain>
    </source>
</reference>
<sequence>MARLRRYVGRRKVEIKKITKENNLQVTYSKRRTGIFKKAHELCTLCAAKVAIIIFSPGKKVFSFGHPGVNDLVNLLFNGAPSQTTAEALCNHFNEALRNANLRNLNEELTQSSDLLDMAKKNRTELNNQLRPALEQFWWAGPVEEMNKPQLEFLMSTMEELNRNITLQAERLRILFSNPSQVLVGSSSSPIVPLTASQLFFHPPVVPANHVIDGNVIPTPPSSHGFSSLGGFLGP</sequence>
<organism evidence="1 2">
    <name type="scientific">Bauhinia variegata</name>
    <name type="common">Purple orchid tree</name>
    <name type="synonym">Phanera variegata</name>
    <dbReference type="NCBI Taxonomy" id="167791"/>
    <lineage>
        <taxon>Eukaryota</taxon>
        <taxon>Viridiplantae</taxon>
        <taxon>Streptophyta</taxon>
        <taxon>Embryophyta</taxon>
        <taxon>Tracheophyta</taxon>
        <taxon>Spermatophyta</taxon>
        <taxon>Magnoliopsida</taxon>
        <taxon>eudicotyledons</taxon>
        <taxon>Gunneridae</taxon>
        <taxon>Pentapetalae</taxon>
        <taxon>rosids</taxon>
        <taxon>fabids</taxon>
        <taxon>Fabales</taxon>
        <taxon>Fabaceae</taxon>
        <taxon>Cercidoideae</taxon>
        <taxon>Cercideae</taxon>
        <taxon>Bauhiniinae</taxon>
        <taxon>Bauhinia</taxon>
    </lineage>
</organism>